<dbReference type="RefSeq" id="WP_135831402.1">
    <property type="nucleotide sequence ID" value="NZ_BMCK01000001.1"/>
</dbReference>
<reference evidence="6" key="3">
    <citation type="journal article" date="2019" name="Int. J. Syst. Evol. Microbiol.">
        <title>The Global Catalogue of Microorganisms (GCM) 10K type strain sequencing project: providing services to taxonomists for standard genome sequencing and annotation.</title>
        <authorList>
            <consortium name="The Broad Institute Genomics Platform"/>
            <consortium name="The Broad Institute Genome Sequencing Center for Infectious Disease"/>
            <person name="Wu L."/>
            <person name="Ma J."/>
        </authorList>
    </citation>
    <scope>NUCLEOTIDE SEQUENCE [LARGE SCALE GENOMIC DNA]</scope>
    <source>
        <strain evidence="6">CCM 7403</strain>
    </source>
</reference>
<evidence type="ECO:0000256" key="1">
    <source>
        <dbReference type="SAM" id="MobiDB-lite"/>
    </source>
</evidence>
<evidence type="ECO:0000313" key="4">
    <source>
        <dbReference type="EMBL" id="QCC76353.1"/>
    </source>
</evidence>
<dbReference type="KEGG" id="ndp:E2C04_02475"/>
<dbReference type="OrthoDB" id="2833825at2"/>
<dbReference type="EMBL" id="CP038462">
    <property type="protein sequence ID" value="QCC76353.1"/>
    <property type="molecule type" value="Genomic_DNA"/>
</dbReference>
<reference evidence="4" key="4">
    <citation type="submission" date="2019-03" db="EMBL/GenBank/DDBJ databases">
        <authorList>
            <person name="Huang Y."/>
        </authorList>
    </citation>
    <scope>NUCLEOTIDE SEQUENCE</scope>
    <source>
        <strain evidence="4">JCM 16608</strain>
    </source>
</reference>
<dbReference type="Proteomes" id="UP000297025">
    <property type="component" value="Chromosome"/>
</dbReference>
<dbReference type="Pfam" id="PF24706">
    <property type="entry name" value="DUF7669"/>
    <property type="match status" value="1"/>
</dbReference>
<dbReference type="AlphaFoldDB" id="A0A4P7U863"/>
<evidence type="ECO:0000313" key="6">
    <source>
        <dbReference type="Proteomes" id="UP000630594"/>
    </source>
</evidence>
<dbReference type="EMBL" id="BMCK01000001">
    <property type="protein sequence ID" value="GGD07656.1"/>
    <property type="molecule type" value="Genomic_DNA"/>
</dbReference>
<organism evidence="4 5">
    <name type="scientific">Nocardioides daphniae</name>
    <dbReference type="NCBI Taxonomy" id="402297"/>
    <lineage>
        <taxon>Bacteria</taxon>
        <taxon>Bacillati</taxon>
        <taxon>Actinomycetota</taxon>
        <taxon>Actinomycetes</taxon>
        <taxon>Propionibacteriales</taxon>
        <taxon>Nocardioidaceae</taxon>
        <taxon>Nocardioides</taxon>
    </lineage>
</organism>
<dbReference type="SUPFAM" id="SSF52980">
    <property type="entry name" value="Restriction endonuclease-like"/>
    <property type="match status" value="1"/>
</dbReference>
<dbReference type="InterPro" id="IPR011335">
    <property type="entry name" value="Restrct_endonuc-II-like"/>
</dbReference>
<name>A0A4P7U863_9ACTN</name>
<reference evidence="3" key="2">
    <citation type="journal article" date="2014" name="Int. J. Syst. Evol. Microbiol.">
        <title>Complete genome of a new Firmicutes species belonging to the dominant human colonic microbiota ('Ruminococcus bicirculans') reveals two chromosomes and a selective capacity to utilize plant glucans.</title>
        <authorList>
            <consortium name="NISC Comparative Sequencing Program"/>
            <person name="Wegmann U."/>
            <person name="Louis P."/>
            <person name="Goesmann A."/>
            <person name="Henrissat B."/>
            <person name="Duncan S.H."/>
            <person name="Flint H.J."/>
        </authorList>
    </citation>
    <scope>NUCLEOTIDE SEQUENCE</scope>
    <source>
        <strain evidence="3">CCM 7403</strain>
    </source>
</reference>
<reference evidence="4 5" key="1">
    <citation type="journal article" date="2008" name="Int. J. Syst. Evol. Microbiol.">
        <title>Nocardioides daphniae sp. nov., isolated from Daphnia cucullata (Crustacea: Cladocera).</title>
        <authorList>
            <person name="Toth E.M."/>
            <person name="Keki Z."/>
            <person name="Homonnay Z.G."/>
            <person name="Borsodi A.K."/>
            <person name="Marialigeti K."/>
            <person name="Schumann P."/>
        </authorList>
    </citation>
    <scope>NUCLEOTIDE SEQUENCE [LARGE SCALE GENOMIC DNA]</scope>
    <source>
        <strain evidence="4 5">JCM 16608</strain>
    </source>
</reference>
<reference evidence="3" key="5">
    <citation type="submission" date="2024-05" db="EMBL/GenBank/DDBJ databases">
        <authorList>
            <person name="Sun Q."/>
            <person name="Sedlacek I."/>
        </authorList>
    </citation>
    <scope>NUCLEOTIDE SEQUENCE</scope>
    <source>
        <strain evidence="3">CCM 7403</strain>
    </source>
</reference>
<gene>
    <name evidence="4" type="ORF">E2C04_02475</name>
    <name evidence="3" type="ORF">GCM10007231_02950</name>
</gene>
<evidence type="ECO:0000313" key="5">
    <source>
        <dbReference type="Proteomes" id="UP000297025"/>
    </source>
</evidence>
<dbReference type="Proteomes" id="UP000630594">
    <property type="component" value="Unassembled WGS sequence"/>
</dbReference>
<proteinExistence type="predicted"/>
<evidence type="ECO:0000313" key="3">
    <source>
        <dbReference type="EMBL" id="GGD07656.1"/>
    </source>
</evidence>
<evidence type="ECO:0000259" key="2">
    <source>
        <dbReference type="Pfam" id="PF24706"/>
    </source>
</evidence>
<feature type="domain" description="DUF7669" evidence="2">
    <location>
        <begin position="7"/>
        <end position="78"/>
    </location>
</feature>
<feature type="region of interest" description="Disordered" evidence="1">
    <location>
        <begin position="90"/>
        <end position="121"/>
    </location>
</feature>
<keyword evidence="6" id="KW-1185">Reference proteome</keyword>
<protein>
    <recommendedName>
        <fullName evidence="2">DUF7669 domain-containing protein</fullName>
    </recommendedName>
</protein>
<sequence length="260" mass="29044">MTNATGTVWGRLREYAATQTDAFSSQEAISWFARHYPGTNDNTLRVHMRNASWNVGNRSWASGREPFLARVERGVFRRATDDEIEKWRVDQTAPTARQMSAGSAGETGGAGPGPDEPGFEWHSEEHTQSLLVEWLKNDGWNIVRAANTRTREPGVDVIAERGDERLGVEVKGFPSPFYVTGPKKGLVKPTTPVEQAKKWYSHALVPAMRLRTREPESRSVMCFPDFPVYQRLYEETASSLRAAAIEVWFVTEAGDVSVAG</sequence>
<dbReference type="InterPro" id="IPR056086">
    <property type="entry name" value="DUF7669"/>
</dbReference>
<accession>A0A4P7U863</accession>